<dbReference type="Gene3D" id="3.40.50.1820">
    <property type="entry name" value="alpha/beta hydrolase"/>
    <property type="match status" value="1"/>
</dbReference>
<dbReference type="AlphaFoldDB" id="A0A1C3X045"/>
<name>A0A1C3X045_9HYPH</name>
<proteinExistence type="predicted"/>
<evidence type="ECO:0000313" key="2">
    <source>
        <dbReference type="Proteomes" id="UP000199435"/>
    </source>
</evidence>
<dbReference type="GO" id="GO:0016787">
    <property type="term" value="F:hydrolase activity"/>
    <property type="evidence" value="ECO:0007669"/>
    <property type="project" value="UniProtKB-KW"/>
</dbReference>
<dbReference type="RefSeq" id="WP_139115113.1">
    <property type="nucleotide sequence ID" value="NZ_FMAH01000049.1"/>
</dbReference>
<organism evidence="1 2">
    <name type="scientific">Rhizobium miluonense</name>
    <dbReference type="NCBI Taxonomy" id="411945"/>
    <lineage>
        <taxon>Bacteria</taxon>
        <taxon>Pseudomonadati</taxon>
        <taxon>Pseudomonadota</taxon>
        <taxon>Alphaproteobacteria</taxon>
        <taxon>Hyphomicrobiales</taxon>
        <taxon>Rhizobiaceae</taxon>
        <taxon>Rhizobium/Agrobacterium group</taxon>
        <taxon>Rhizobium</taxon>
    </lineage>
</organism>
<protein>
    <submittedName>
        <fullName evidence="1">Alpha/beta hydrolase family</fullName>
    </submittedName>
</protein>
<gene>
    <name evidence="1" type="ORF">GA0061102_104941</name>
</gene>
<evidence type="ECO:0000313" key="1">
    <source>
        <dbReference type="EMBL" id="SCB45642.1"/>
    </source>
</evidence>
<dbReference type="EMBL" id="FMAH01000049">
    <property type="protein sequence ID" value="SCB45642.1"/>
    <property type="molecule type" value="Genomic_DNA"/>
</dbReference>
<keyword evidence="2" id="KW-1185">Reference proteome</keyword>
<keyword evidence="1" id="KW-0378">Hydrolase</keyword>
<dbReference type="Proteomes" id="UP000199435">
    <property type="component" value="Unassembled WGS sequence"/>
</dbReference>
<dbReference type="OrthoDB" id="9157427at2"/>
<reference evidence="2" key="1">
    <citation type="submission" date="2016-08" db="EMBL/GenBank/DDBJ databases">
        <authorList>
            <person name="Varghese N."/>
            <person name="Submissions Spin"/>
        </authorList>
    </citation>
    <scope>NUCLEOTIDE SEQUENCE [LARGE SCALE GENOMIC DNA]</scope>
    <source>
        <strain evidence="2">HAMBI 2971</strain>
    </source>
</reference>
<accession>A0A1C3X045</accession>
<dbReference type="InterPro" id="IPR029058">
    <property type="entry name" value="AB_hydrolase_fold"/>
</dbReference>
<dbReference type="SUPFAM" id="SSF53474">
    <property type="entry name" value="alpha/beta-Hydrolases"/>
    <property type="match status" value="2"/>
</dbReference>
<sequence length="363" mass="39952">MTKFARLYPGERFATFRGIPHIQWDAIHDSTRPLAVFLTGGGHLGRIAYGHPEGKANDFLAHWLVEEGYNVLVPSPPIQHNLFEEPIPDLNILTWCEVLLDIIVEKIRDFDLSRRFVAIGWSMAGRFAIRLASVAKTRGIEIDGFVGLAATPPIPGLSPIDQILTPVNPQGFRQFVPDGDNVRQTVSQRWLASLEVQNQAAGRTIIDPAAYQHEFIGNSPLALHGEALRIRRAAVYSAIDEAYQDVMASAFSQAPLCASISPTSLTDFHHSFTDTANWAYLTTHSIASRLKPSSQEALGYMCGLIDEIPTRLSRRVPGGHFLFVGQPGAQAVAISFNKLHLEMLEIAAMVSEASQANFAITYP</sequence>